<name>A0A445EAY6_ARAHY</name>
<dbReference type="EMBL" id="SDMP01000002">
    <property type="protein sequence ID" value="RYR72587.1"/>
    <property type="molecule type" value="Genomic_DNA"/>
</dbReference>
<evidence type="ECO:0000313" key="1">
    <source>
        <dbReference type="EMBL" id="RYR72587.1"/>
    </source>
</evidence>
<keyword evidence="2" id="KW-1185">Reference proteome</keyword>
<accession>A0A445EAY6</accession>
<protein>
    <submittedName>
        <fullName evidence="1">Uncharacterized protein</fullName>
    </submittedName>
</protein>
<gene>
    <name evidence="1" type="ORF">Ahy_A02g006810</name>
</gene>
<dbReference type="AlphaFoldDB" id="A0A445EAY6"/>
<reference evidence="1 2" key="1">
    <citation type="submission" date="2019-01" db="EMBL/GenBank/DDBJ databases">
        <title>Sequencing of cultivated peanut Arachis hypogaea provides insights into genome evolution and oil improvement.</title>
        <authorList>
            <person name="Chen X."/>
        </authorList>
    </citation>
    <scope>NUCLEOTIDE SEQUENCE [LARGE SCALE GENOMIC DNA]</scope>
    <source>
        <strain evidence="2">cv. Fuhuasheng</strain>
        <tissue evidence="1">Leaves</tissue>
    </source>
</reference>
<comment type="caution">
    <text evidence="1">The sequence shown here is derived from an EMBL/GenBank/DDBJ whole genome shotgun (WGS) entry which is preliminary data.</text>
</comment>
<organism evidence="1 2">
    <name type="scientific">Arachis hypogaea</name>
    <name type="common">Peanut</name>
    <dbReference type="NCBI Taxonomy" id="3818"/>
    <lineage>
        <taxon>Eukaryota</taxon>
        <taxon>Viridiplantae</taxon>
        <taxon>Streptophyta</taxon>
        <taxon>Embryophyta</taxon>
        <taxon>Tracheophyta</taxon>
        <taxon>Spermatophyta</taxon>
        <taxon>Magnoliopsida</taxon>
        <taxon>eudicotyledons</taxon>
        <taxon>Gunneridae</taxon>
        <taxon>Pentapetalae</taxon>
        <taxon>rosids</taxon>
        <taxon>fabids</taxon>
        <taxon>Fabales</taxon>
        <taxon>Fabaceae</taxon>
        <taxon>Papilionoideae</taxon>
        <taxon>50 kb inversion clade</taxon>
        <taxon>dalbergioids sensu lato</taxon>
        <taxon>Dalbergieae</taxon>
        <taxon>Pterocarpus clade</taxon>
        <taxon>Arachis</taxon>
    </lineage>
</organism>
<dbReference type="Proteomes" id="UP000289738">
    <property type="component" value="Chromosome A02"/>
</dbReference>
<sequence length="185" mass="20925">MKNPWKLLKLLPILVIKQFFISKAPFFVLGLLVSYDFTENWANSLMMDYLSYSLKSDRITAIITNLQDGVSDIFVIFFSSVSEASTGSFTMMAFCSSGTIVEMEMAQMTQSFLLSYDKNRREDRVTRTIVVTKNYKSKMRTTSNYASLLSTTTRSTPLFWRLESPSKIVVKCSSLVACSEIGSIS</sequence>
<proteinExistence type="predicted"/>
<evidence type="ECO:0000313" key="2">
    <source>
        <dbReference type="Proteomes" id="UP000289738"/>
    </source>
</evidence>